<keyword evidence="8" id="KW-0333">Golgi apparatus</keyword>
<feature type="repeat" description="ANK" evidence="12">
    <location>
        <begin position="199"/>
        <end position="231"/>
    </location>
</feature>
<keyword evidence="4" id="KW-0808">Transferase</keyword>
<feature type="repeat" description="ANK" evidence="12">
    <location>
        <begin position="96"/>
        <end position="128"/>
    </location>
</feature>
<dbReference type="SUPFAM" id="SSF48403">
    <property type="entry name" value="Ankyrin repeat"/>
    <property type="match status" value="1"/>
</dbReference>
<dbReference type="FunFam" id="1.25.40.20:FF:000300">
    <property type="entry name" value="S-acyltransferase"/>
    <property type="match status" value="1"/>
</dbReference>
<evidence type="ECO:0000256" key="13">
    <source>
        <dbReference type="SAM" id="MobiDB-lite"/>
    </source>
</evidence>
<evidence type="ECO:0000256" key="8">
    <source>
        <dbReference type="ARBA" id="ARBA00023034"/>
    </source>
</evidence>
<comment type="caution">
    <text evidence="14">The sequence shown here is derived from an EMBL/GenBank/DDBJ whole genome shotgun (WGS) entry which is preliminary data.</text>
</comment>
<dbReference type="GO" id="GO:0016740">
    <property type="term" value="F:transferase activity"/>
    <property type="evidence" value="ECO:0007669"/>
    <property type="project" value="UniProtKB-KW"/>
</dbReference>
<evidence type="ECO:0000256" key="1">
    <source>
        <dbReference type="ARBA" id="ARBA00004127"/>
    </source>
</evidence>
<comment type="similarity">
    <text evidence="3">Belongs to the DHHC palmitoyltransferase family.</text>
</comment>
<dbReference type="InterPro" id="IPR036770">
    <property type="entry name" value="Ankyrin_rpt-contain_sf"/>
</dbReference>
<dbReference type="InterPro" id="IPR002110">
    <property type="entry name" value="Ankyrin_rpt"/>
</dbReference>
<evidence type="ECO:0000256" key="3">
    <source>
        <dbReference type="ARBA" id="ARBA00008574"/>
    </source>
</evidence>
<evidence type="ECO:0000256" key="11">
    <source>
        <dbReference type="ARBA" id="ARBA00023288"/>
    </source>
</evidence>
<dbReference type="SMART" id="SM00248">
    <property type="entry name" value="ANK"/>
    <property type="match status" value="8"/>
</dbReference>
<gene>
    <name evidence="14" type="ORF">DNTS_032553</name>
</gene>
<dbReference type="OrthoDB" id="10258888at2759"/>
<keyword evidence="10" id="KW-0472">Membrane</keyword>
<dbReference type="EMBL" id="SRMA01026270">
    <property type="protein sequence ID" value="TRY85576.1"/>
    <property type="molecule type" value="Genomic_DNA"/>
</dbReference>
<feature type="region of interest" description="Disordered" evidence="13">
    <location>
        <begin position="514"/>
        <end position="575"/>
    </location>
</feature>
<feature type="compositionally biased region" description="Polar residues" evidence="13">
    <location>
        <begin position="519"/>
        <end position="531"/>
    </location>
</feature>
<keyword evidence="7" id="KW-1133">Transmembrane helix</keyword>
<evidence type="ECO:0000256" key="12">
    <source>
        <dbReference type="PROSITE-ProRule" id="PRU00023"/>
    </source>
</evidence>
<feature type="repeat" description="ANK" evidence="12">
    <location>
        <begin position="1"/>
        <end position="27"/>
    </location>
</feature>
<dbReference type="Proteomes" id="UP000316079">
    <property type="component" value="Unassembled WGS sequence"/>
</dbReference>
<feature type="compositionally biased region" description="Polar residues" evidence="13">
    <location>
        <begin position="563"/>
        <end position="575"/>
    </location>
</feature>
<name>A0A553Q6M9_9TELE</name>
<evidence type="ECO:0000256" key="9">
    <source>
        <dbReference type="ARBA" id="ARBA00023043"/>
    </source>
</evidence>
<dbReference type="PROSITE" id="PS50297">
    <property type="entry name" value="ANK_REP_REGION"/>
    <property type="match status" value="2"/>
</dbReference>
<accession>A0A553Q6M9</accession>
<dbReference type="GO" id="GO:0000139">
    <property type="term" value="C:Golgi membrane"/>
    <property type="evidence" value="ECO:0007669"/>
    <property type="project" value="UniProtKB-SubCell"/>
</dbReference>
<feature type="compositionally biased region" description="Polar residues" evidence="13">
    <location>
        <begin position="295"/>
        <end position="305"/>
    </location>
</feature>
<feature type="region of interest" description="Disordered" evidence="13">
    <location>
        <begin position="254"/>
        <end position="276"/>
    </location>
</feature>
<evidence type="ECO:0000256" key="4">
    <source>
        <dbReference type="ARBA" id="ARBA00022679"/>
    </source>
</evidence>
<keyword evidence="15" id="KW-1185">Reference proteome</keyword>
<comment type="subcellular location">
    <subcellularLocation>
        <location evidence="1">Endomembrane system</location>
        <topology evidence="1">Multi-pass membrane protein</topology>
    </subcellularLocation>
    <subcellularLocation>
        <location evidence="2">Golgi apparatus membrane</location>
    </subcellularLocation>
</comment>
<evidence type="ECO:0000313" key="14">
    <source>
        <dbReference type="EMBL" id="TRY85576.1"/>
    </source>
</evidence>
<feature type="compositionally biased region" description="Low complexity" evidence="13">
    <location>
        <begin position="532"/>
        <end position="542"/>
    </location>
</feature>
<dbReference type="PANTHER" id="PTHR24198">
    <property type="entry name" value="ANKYRIN REPEAT AND PROTEIN KINASE DOMAIN-CONTAINING PROTEIN"/>
    <property type="match status" value="1"/>
</dbReference>
<keyword evidence="11" id="KW-0449">Lipoprotein</keyword>
<evidence type="ECO:0000256" key="7">
    <source>
        <dbReference type="ARBA" id="ARBA00022989"/>
    </source>
</evidence>
<evidence type="ECO:0000256" key="5">
    <source>
        <dbReference type="ARBA" id="ARBA00022692"/>
    </source>
</evidence>
<reference evidence="14 15" key="1">
    <citation type="journal article" date="2019" name="Sci. Data">
        <title>Hybrid genome assembly and annotation of Danionella translucida.</title>
        <authorList>
            <person name="Kadobianskyi M."/>
            <person name="Schulze L."/>
            <person name="Schuelke M."/>
            <person name="Judkewitz B."/>
        </authorList>
    </citation>
    <scope>NUCLEOTIDE SEQUENCE [LARGE SCALE GENOMIC DNA]</scope>
    <source>
        <strain evidence="14 15">Bolton</strain>
    </source>
</reference>
<dbReference type="STRING" id="623744.A0A553Q6M9"/>
<dbReference type="Gene3D" id="1.25.40.20">
    <property type="entry name" value="Ankyrin repeat-containing domain"/>
    <property type="match status" value="1"/>
</dbReference>
<evidence type="ECO:0000256" key="2">
    <source>
        <dbReference type="ARBA" id="ARBA00004394"/>
    </source>
</evidence>
<evidence type="ECO:0000313" key="15">
    <source>
        <dbReference type="Proteomes" id="UP000316079"/>
    </source>
</evidence>
<protein>
    <submittedName>
        <fullName evidence="14">Uncharacterized protein</fullName>
    </submittedName>
</protein>
<proteinExistence type="inferred from homology"/>
<dbReference type="AlphaFoldDB" id="A0A553Q6M9"/>
<organism evidence="14 15">
    <name type="scientific">Danionella cerebrum</name>
    <dbReference type="NCBI Taxonomy" id="2873325"/>
    <lineage>
        <taxon>Eukaryota</taxon>
        <taxon>Metazoa</taxon>
        <taxon>Chordata</taxon>
        <taxon>Craniata</taxon>
        <taxon>Vertebrata</taxon>
        <taxon>Euteleostomi</taxon>
        <taxon>Actinopterygii</taxon>
        <taxon>Neopterygii</taxon>
        <taxon>Teleostei</taxon>
        <taxon>Ostariophysi</taxon>
        <taxon>Cypriniformes</taxon>
        <taxon>Danionidae</taxon>
        <taxon>Danioninae</taxon>
        <taxon>Danionella</taxon>
    </lineage>
</organism>
<keyword evidence="9 12" id="KW-0040">ANK repeat</keyword>
<dbReference type="Pfam" id="PF12796">
    <property type="entry name" value="Ank_2"/>
    <property type="match status" value="2"/>
</dbReference>
<dbReference type="PROSITE" id="PS50088">
    <property type="entry name" value="ANK_REPEAT"/>
    <property type="match status" value="3"/>
</dbReference>
<evidence type="ECO:0000256" key="6">
    <source>
        <dbReference type="ARBA" id="ARBA00022737"/>
    </source>
</evidence>
<dbReference type="PANTHER" id="PTHR24198:SF188">
    <property type="entry name" value="ANKYRIN REPEAT DOMAIN 55"/>
    <property type="match status" value="1"/>
</dbReference>
<sequence>MHAVSGRQVDTVKLLLKMGASINTQDACGRTSLSLATYLGWLEGCVCLLRNGAKQNIPDKNGRLPIHAATAETDFRLMAVLLQQSTLCEINHQDNEGMTALHWACFHNRPEHSQALLQKGADPTLVDKDFKTALHWAVQSGSRFICSLILEHSLGSSVINYDDENGKTCVHIAAAAGFSDIINELSRIPETNLQALDVDERTPLHWAAAAGKDDCVQVLLELGVEHSPRDINENTPLTYAMYCGHTACIKLLSTENRSDSNRSHHPQNSDPSMRKEGKFRMLNHIFSKKKKGLHPSQQTHLSQESQFKEETSEVDDIITMFDCVVEPLPRDEIENCSTVRKRNNETERVHLMEDTSSKDFPTLPPIRTQSLPPITLGKSLLVNSQILANRTRGGHVMGHLAHRSQKSKSEHDLFDGKSKEQKVVGHDWKTGSSQIQTHKIWVSTPSERLIDKLLQSTSTQNHLLPLRVRDSAPTRNCLAPIRDHCTHRFSLPPDQVSQGVKKSKSFLGTGLAGLPPTFPSKQQRTGIPQSQSLGSLGNSLTGEPLRNIQVLPAIPAQRKRSPSPLTGQSLSENTN</sequence>
<feature type="region of interest" description="Disordered" evidence="13">
    <location>
        <begin position="289"/>
        <end position="310"/>
    </location>
</feature>
<keyword evidence="5" id="KW-0812">Transmembrane</keyword>
<evidence type="ECO:0000256" key="10">
    <source>
        <dbReference type="ARBA" id="ARBA00023136"/>
    </source>
</evidence>
<keyword evidence="6" id="KW-0677">Repeat</keyword>